<feature type="compositionally biased region" description="Low complexity" evidence="1">
    <location>
        <begin position="148"/>
        <end position="158"/>
    </location>
</feature>
<keyword evidence="3" id="KW-1185">Reference proteome</keyword>
<comment type="caution">
    <text evidence="2">The sequence shown here is derived from an EMBL/GenBank/DDBJ whole genome shotgun (WGS) entry which is preliminary data.</text>
</comment>
<dbReference type="Proteomes" id="UP000807469">
    <property type="component" value="Unassembled WGS sequence"/>
</dbReference>
<feature type="region of interest" description="Disordered" evidence="1">
    <location>
        <begin position="381"/>
        <end position="425"/>
    </location>
</feature>
<sequence>MFEMLIFRSIFNLFERMKKNEQKGVDARANVWMTLGDRVRERKVHGSITAIHAAHILALGASTPAPWSGTMLASTKVGKARQKEDDGTRKRARREKRIKEKPTRAPHPRLSTHPPPARPPCPRSPALSPRACPILTCPYSPRIVSSPVLSSPILSSPESSERKEEDGRAKKAGVRIFGLVDPISLDHPSQSVLARAPPSLLVHPSLSLLLRLSPQRERQESTGKESTDPSVLARPSSNACSFDNPPSSSPVLANAHPSYPSILLPILAQTRPSTLISPPPTIVRIVVRRRARLDRARLVRARLPSPPHLSNLIHLLSLIHTRLSSSPVRVACSRLPSSDHARLPAQTHPRRYSSGHRLSFVVASRYPSSAGHSLRVVTDQPTSLVGGEGQSEDAWRKQPSASLVGGKGGIAQGYKKPATSLNGGE</sequence>
<evidence type="ECO:0000313" key="2">
    <source>
        <dbReference type="EMBL" id="KAF9470306.1"/>
    </source>
</evidence>
<feature type="compositionally biased region" description="Polar residues" evidence="1">
    <location>
        <begin position="235"/>
        <end position="248"/>
    </location>
</feature>
<proteinExistence type="predicted"/>
<evidence type="ECO:0000313" key="3">
    <source>
        <dbReference type="Proteomes" id="UP000807469"/>
    </source>
</evidence>
<name>A0A9P5YK91_9AGAR</name>
<gene>
    <name evidence="2" type="ORF">BDN70DRAFT_902212</name>
</gene>
<feature type="compositionally biased region" description="Pro residues" evidence="1">
    <location>
        <begin position="113"/>
        <end position="123"/>
    </location>
</feature>
<dbReference type="AlphaFoldDB" id="A0A9P5YK91"/>
<accession>A0A9P5YK91</accession>
<feature type="region of interest" description="Disordered" evidence="1">
    <location>
        <begin position="148"/>
        <end position="169"/>
    </location>
</feature>
<feature type="compositionally biased region" description="Basic and acidic residues" evidence="1">
    <location>
        <begin position="159"/>
        <end position="169"/>
    </location>
</feature>
<evidence type="ECO:0000256" key="1">
    <source>
        <dbReference type="SAM" id="MobiDB-lite"/>
    </source>
</evidence>
<organism evidence="2 3">
    <name type="scientific">Pholiota conissans</name>
    <dbReference type="NCBI Taxonomy" id="109636"/>
    <lineage>
        <taxon>Eukaryota</taxon>
        <taxon>Fungi</taxon>
        <taxon>Dikarya</taxon>
        <taxon>Basidiomycota</taxon>
        <taxon>Agaricomycotina</taxon>
        <taxon>Agaricomycetes</taxon>
        <taxon>Agaricomycetidae</taxon>
        <taxon>Agaricales</taxon>
        <taxon>Agaricineae</taxon>
        <taxon>Strophariaceae</taxon>
        <taxon>Pholiota</taxon>
    </lineage>
</organism>
<feature type="region of interest" description="Disordered" evidence="1">
    <location>
        <begin position="214"/>
        <end position="248"/>
    </location>
</feature>
<reference evidence="2" key="1">
    <citation type="submission" date="2020-11" db="EMBL/GenBank/DDBJ databases">
        <authorList>
            <consortium name="DOE Joint Genome Institute"/>
            <person name="Ahrendt S."/>
            <person name="Riley R."/>
            <person name="Andreopoulos W."/>
            <person name="Labutti K."/>
            <person name="Pangilinan J."/>
            <person name="Ruiz-Duenas F.J."/>
            <person name="Barrasa J.M."/>
            <person name="Sanchez-Garcia M."/>
            <person name="Camarero S."/>
            <person name="Miyauchi S."/>
            <person name="Serrano A."/>
            <person name="Linde D."/>
            <person name="Babiker R."/>
            <person name="Drula E."/>
            <person name="Ayuso-Fernandez I."/>
            <person name="Pacheco R."/>
            <person name="Padilla G."/>
            <person name="Ferreira P."/>
            <person name="Barriuso J."/>
            <person name="Kellner H."/>
            <person name="Castanera R."/>
            <person name="Alfaro M."/>
            <person name="Ramirez L."/>
            <person name="Pisabarro A.G."/>
            <person name="Kuo A."/>
            <person name="Tritt A."/>
            <person name="Lipzen A."/>
            <person name="He G."/>
            <person name="Yan M."/>
            <person name="Ng V."/>
            <person name="Cullen D."/>
            <person name="Martin F."/>
            <person name="Rosso M.-N."/>
            <person name="Henrissat B."/>
            <person name="Hibbett D."/>
            <person name="Martinez A.T."/>
            <person name="Grigoriev I.V."/>
        </authorList>
    </citation>
    <scope>NUCLEOTIDE SEQUENCE</scope>
    <source>
        <strain evidence="2">CIRM-BRFM 674</strain>
    </source>
</reference>
<protein>
    <submittedName>
        <fullName evidence="2">Uncharacterized protein</fullName>
    </submittedName>
</protein>
<dbReference type="EMBL" id="MU156082">
    <property type="protein sequence ID" value="KAF9470306.1"/>
    <property type="molecule type" value="Genomic_DNA"/>
</dbReference>
<feature type="region of interest" description="Disordered" evidence="1">
    <location>
        <begin position="73"/>
        <end position="126"/>
    </location>
</feature>
<feature type="compositionally biased region" description="Basic and acidic residues" evidence="1">
    <location>
        <begin position="214"/>
        <end position="227"/>
    </location>
</feature>